<dbReference type="SUPFAM" id="SSF51215">
    <property type="entry name" value="Regulatory protein AraC"/>
    <property type="match status" value="1"/>
</dbReference>
<feature type="domain" description="HTH araC/xylS-type" evidence="4">
    <location>
        <begin position="173"/>
        <end position="271"/>
    </location>
</feature>
<evidence type="ECO:0000256" key="1">
    <source>
        <dbReference type="ARBA" id="ARBA00023015"/>
    </source>
</evidence>
<dbReference type="Pfam" id="PF12833">
    <property type="entry name" value="HTH_18"/>
    <property type="match status" value="1"/>
</dbReference>
<evidence type="ECO:0000313" key="6">
    <source>
        <dbReference type="Proteomes" id="UP000310636"/>
    </source>
</evidence>
<dbReference type="PRINTS" id="PR00032">
    <property type="entry name" value="HTHARAC"/>
</dbReference>
<dbReference type="InterPro" id="IPR009057">
    <property type="entry name" value="Homeodomain-like_sf"/>
</dbReference>
<dbReference type="InterPro" id="IPR014710">
    <property type="entry name" value="RmlC-like_jellyroll"/>
</dbReference>
<dbReference type="InterPro" id="IPR018060">
    <property type="entry name" value="HTH_AraC"/>
</dbReference>
<dbReference type="Gene3D" id="1.10.10.60">
    <property type="entry name" value="Homeodomain-like"/>
    <property type="match status" value="2"/>
</dbReference>
<gene>
    <name evidence="5" type="ORF">E6C55_07610</name>
</gene>
<evidence type="ECO:0000256" key="2">
    <source>
        <dbReference type="ARBA" id="ARBA00023125"/>
    </source>
</evidence>
<keyword evidence="3" id="KW-0804">Transcription</keyword>
<protein>
    <submittedName>
        <fullName evidence="5">AraC family transcriptional regulator</fullName>
    </submittedName>
</protein>
<dbReference type="PANTHER" id="PTHR43280:SF28">
    <property type="entry name" value="HTH-TYPE TRANSCRIPTIONAL ACTIVATOR RHAS"/>
    <property type="match status" value="1"/>
</dbReference>
<dbReference type="PROSITE" id="PS01124">
    <property type="entry name" value="HTH_ARAC_FAMILY_2"/>
    <property type="match status" value="1"/>
</dbReference>
<keyword evidence="1" id="KW-0805">Transcription regulation</keyword>
<dbReference type="PANTHER" id="PTHR43280">
    <property type="entry name" value="ARAC-FAMILY TRANSCRIPTIONAL REGULATOR"/>
    <property type="match status" value="1"/>
</dbReference>
<reference evidence="5 6" key="1">
    <citation type="submission" date="2019-04" db="EMBL/GenBank/DDBJ databases">
        <title>Cohnella sp. nov. isolated from preserved vegetables.</title>
        <authorList>
            <person name="Lin S.-Y."/>
            <person name="Hung M.-H."/>
            <person name="Young C.-C."/>
        </authorList>
    </citation>
    <scope>NUCLEOTIDE SEQUENCE [LARGE SCALE GENOMIC DNA]</scope>
    <source>
        <strain evidence="5 6">CC-MHH1044</strain>
    </source>
</reference>
<dbReference type="OrthoDB" id="9807321at2"/>
<dbReference type="Proteomes" id="UP000310636">
    <property type="component" value="Unassembled WGS sequence"/>
</dbReference>
<dbReference type="SUPFAM" id="SSF46689">
    <property type="entry name" value="Homeodomain-like"/>
    <property type="match status" value="2"/>
</dbReference>
<dbReference type="GO" id="GO:0043565">
    <property type="term" value="F:sequence-specific DNA binding"/>
    <property type="evidence" value="ECO:0007669"/>
    <property type="project" value="InterPro"/>
</dbReference>
<dbReference type="EMBL" id="SSOB01000007">
    <property type="protein sequence ID" value="THF82240.1"/>
    <property type="molecule type" value="Genomic_DNA"/>
</dbReference>
<proteinExistence type="predicted"/>
<dbReference type="Pfam" id="PF02311">
    <property type="entry name" value="AraC_binding"/>
    <property type="match status" value="1"/>
</dbReference>
<dbReference type="GO" id="GO:0003700">
    <property type="term" value="F:DNA-binding transcription factor activity"/>
    <property type="evidence" value="ECO:0007669"/>
    <property type="project" value="InterPro"/>
</dbReference>
<evidence type="ECO:0000259" key="4">
    <source>
        <dbReference type="PROSITE" id="PS01124"/>
    </source>
</evidence>
<organism evidence="5 6">
    <name type="scientific">Cohnella fermenti</name>
    <dbReference type="NCBI Taxonomy" id="2565925"/>
    <lineage>
        <taxon>Bacteria</taxon>
        <taxon>Bacillati</taxon>
        <taxon>Bacillota</taxon>
        <taxon>Bacilli</taxon>
        <taxon>Bacillales</taxon>
        <taxon>Paenibacillaceae</taxon>
        <taxon>Cohnella</taxon>
    </lineage>
</organism>
<dbReference type="InterPro" id="IPR020449">
    <property type="entry name" value="Tscrpt_reg_AraC-type_HTH"/>
</dbReference>
<dbReference type="RefSeq" id="WP_136369178.1">
    <property type="nucleotide sequence ID" value="NZ_SSOB01000007.1"/>
</dbReference>
<dbReference type="AlphaFoldDB" id="A0A4S4C3L0"/>
<keyword evidence="2" id="KW-0238">DNA-binding</keyword>
<dbReference type="InterPro" id="IPR037923">
    <property type="entry name" value="HTH-like"/>
</dbReference>
<keyword evidence="6" id="KW-1185">Reference proteome</keyword>
<sequence>MKLNNLYFHIHYCNARQSTSADDRPIRLQRTLSHHELIYIAEAKGTFTIGGKTHKLRSGMLLYIRPGAPHAIETVPGTAGRFYSVHFSFGRVDIGEDGWGIREEVQPLPLQAAQTLADSYQVEDSFRRLAETWLAKLPGYEFLSAALLQQLLVAIALKLKKADRRFAASHKIERIIRYMQDHLQDKLTLGQLAEQAQWSPTYLSRTFRDITGCTVIEYINKLKMDKAKEMMLMGGKKVKEVAKALGYADEFYFSRVFKRSEGMSPSEYYSKIVHGV</sequence>
<accession>A0A4S4C3L0</accession>
<evidence type="ECO:0000313" key="5">
    <source>
        <dbReference type="EMBL" id="THF82240.1"/>
    </source>
</evidence>
<name>A0A4S4C3L0_9BACL</name>
<dbReference type="SMART" id="SM00342">
    <property type="entry name" value="HTH_ARAC"/>
    <property type="match status" value="1"/>
</dbReference>
<evidence type="ECO:0000256" key="3">
    <source>
        <dbReference type="ARBA" id="ARBA00023163"/>
    </source>
</evidence>
<comment type="caution">
    <text evidence="5">The sequence shown here is derived from an EMBL/GenBank/DDBJ whole genome shotgun (WGS) entry which is preliminary data.</text>
</comment>
<dbReference type="Gene3D" id="2.60.120.10">
    <property type="entry name" value="Jelly Rolls"/>
    <property type="match status" value="1"/>
</dbReference>
<dbReference type="InterPro" id="IPR003313">
    <property type="entry name" value="AraC-bd"/>
</dbReference>